<dbReference type="Proteomes" id="UP000643207">
    <property type="component" value="Unassembled WGS sequence"/>
</dbReference>
<dbReference type="RefSeq" id="WP_201827363.1">
    <property type="nucleotide sequence ID" value="NZ_JAERRA010000002.1"/>
</dbReference>
<dbReference type="InterPro" id="IPR025421">
    <property type="entry name" value="DUF4148"/>
</dbReference>
<reference evidence="2 3" key="1">
    <citation type="submission" date="2021-01" db="EMBL/GenBank/DDBJ databases">
        <title>Piscinibacter sp. Jin2 Genome sequencing and assembly.</title>
        <authorList>
            <person name="Kim I."/>
        </authorList>
    </citation>
    <scope>NUCLEOTIDE SEQUENCE [LARGE SCALE GENOMIC DNA]</scope>
    <source>
        <strain evidence="2 3">Jin2</strain>
    </source>
</reference>
<evidence type="ECO:0000313" key="2">
    <source>
        <dbReference type="EMBL" id="MBL0720715.1"/>
    </source>
</evidence>
<name>A0A9X0XEY9_9BURK</name>
<comment type="caution">
    <text evidence="2">The sequence shown here is derived from an EMBL/GenBank/DDBJ whole genome shotgun (WGS) entry which is preliminary data.</text>
</comment>
<dbReference type="EMBL" id="JAERRA010000002">
    <property type="protein sequence ID" value="MBL0720715.1"/>
    <property type="molecule type" value="Genomic_DNA"/>
</dbReference>
<proteinExistence type="predicted"/>
<feature type="chain" id="PRO_5040729256" evidence="1">
    <location>
        <begin position="34"/>
        <end position="156"/>
    </location>
</feature>
<accession>A0A9X0XEY9</accession>
<organism evidence="2 3">
    <name type="scientific">Aquariibacter lacus</name>
    <dbReference type="NCBI Taxonomy" id="2801332"/>
    <lineage>
        <taxon>Bacteria</taxon>
        <taxon>Pseudomonadati</taxon>
        <taxon>Pseudomonadota</taxon>
        <taxon>Betaproteobacteria</taxon>
        <taxon>Burkholderiales</taxon>
        <taxon>Sphaerotilaceae</taxon>
        <taxon>Aquariibacter</taxon>
    </lineage>
</organism>
<feature type="signal peptide" evidence="1">
    <location>
        <begin position="1"/>
        <end position="33"/>
    </location>
</feature>
<keyword evidence="3" id="KW-1185">Reference proteome</keyword>
<sequence>MTPRTATPRTARTTLKGLVASLGLLALAGAAQAAGIHGVSHDGFIDQGDHLVFVGLPQAGEAAKTRAQVGTELQAARAKPVLQDGWRQEGDSLRFVGIYPAGSASKSRMAVLDELRAWKSNPVHADGWVSLGDSVSFQGVATEFKLSAMPAETVQR</sequence>
<protein>
    <submittedName>
        <fullName evidence="2">DUF4148 domain-containing protein</fullName>
    </submittedName>
</protein>
<evidence type="ECO:0000256" key="1">
    <source>
        <dbReference type="SAM" id="SignalP"/>
    </source>
</evidence>
<gene>
    <name evidence="2" type="ORF">JI742_12545</name>
</gene>
<keyword evidence="1" id="KW-0732">Signal</keyword>
<dbReference type="AlphaFoldDB" id="A0A9X0XEY9"/>
<dbReference type="Pfam" id="PF13663">
    <property type="entry name" value="DUF4148"/>
    <property type="match status" value="1"/>
</dbReference>
<evidence type="ECO:0000313" key="3">
    <source>
        <dbReference type="Proteomes" id="UP000643207"/>
    </source>
</evidence>